<keyword evidence="2" id="KW-0812">Transmembrane</keyword>
<comment type="caution">
    <text evidence="3">The sequence shown here is derived from an EMBL/GenBank/DDBJ whole genome shotgun (WGS) entry which is preliminary data.</text>
</comment>
<evidence type="ECO:0000313" key="3">
    <source>
        <dbReference type="EMBL" id="OHU76085.1"/>
    </source>
</evidence>
<feature type="transmembrane region" description="Helical" evidence="2">
    <location>
        <begin position="414"/>
        <end position="432"/>
    </location>
</feature>
<feature type="transmembrane region" description="Helical" evidence="2">
    <location>
        <begin position="182"/>
        <end position="200"/>
    </location>
</feature>
<protein>
    <recommendedName>
        <fullName evidence="5">TrbL/VirB6 plasmid conjugal transfer protein</fullName>
    </recommendedName>
</protein>
<feature type="transmembrane region" description="Helical" evidence="2">
    <location>
        <begin position="372"/>
        <end position="394"/>
    </location>
</feature>
<evidence type="ECO:0008006" key="5">
    <source>
        <dbReference type="Google" id="ProtNLM"/>
    </source>
</evidence>
<sequence>MIAAWWYTRSSRVKWTIRVYAICYFMCAWMMKSQAAIARADDTTEAVSRSGNMMGWTGLHSMRGIPSSSLHLITLSDRRGNGFFDVIMAIVQVFKDIVTFTFPAGLLTGAVAAFLLFMSLILWLFKFAQSMVWLQWIAALFAPLFTALVQVVVHLGILPACLMIGLTTGGVVFMLGERGRGMAMMAAAFGVGLVSLAFFSDPVGDLYSDNGLLSSIRHLGFQVGEAGARNGALPGANGAAQLDNAMARMVTALQEGPLMQVNFGHVLGSQCDGAYKEALGTADSSAALDKIRGCDSAAADYAEHLAWEALASVGIFGFLAAVMSLFIIYVVVSEVEVGFKAGAYAISVVPMSGPGAIPGPPQRVWIQLLKNLGLAGLEWFAYTVFVSFVAVLIISATGDEFAARTGINHPVVKFLVSTILSAAAIVAFWKMTRSFRTISHRKVSKAMSGPATAAQAAMLGAFAKGQSGAEWAQNWLNSRGDGDSEEDDDEDLDGQGKNSPRDPDVPTLPDNIPETVVPTTASAPEGDHADGSTSRTQAAADAAVATAAPEAAAAQRVAERVRGRHHAENEAGGSGGGAAAATQAAQQYLTGDPESGHEAPEQHDDGGDSTPAVPGLPDDVAASSSNPEPSDNGPSVQTTPEGER</sequence>
<dbReference type="AlphaFoldDB" id="A0A1S1M2F1"/>
<dbReference type="EMBL" id="MLIS01000004">
    <property type="protein sequence ID" value="OHU76085.1"/>
    <property type="molecule type" value="Genomic_DNA"/>
</dbReference>
<feature type="compositionally biased region" description="Low complexity" evidence="1">
    <location>
        <begin position="535"/>
        <end position="556"/>
    </location>
</feature>
<feature type="compositionally biased region" description="Polar residues" evidence="1">
    <location>
        <begin position="622"/>
        <end position="644"/>
    </location>
</feature>
<keyword evidence="2" id="KW-1133">Transmembrane helix</keyword>
<evidence type="ECO:0000256" key="2">
    <source>
        <dbReference type="SAM" id="Phobius"/>
    </source>
</evidence>
<feature type="compositionally biased region" description="Basic and acidic residues" evidence="1">
    <location>
        <begin position="594"/>
        <end position="606"/>
    </location>
</feature>
<proteinExistence type="predicted"/>
<evidence type="ECO:0000256" key="1">
    <source>
        <dbReference type="SAM" id="MobiDB-lite"/>
    </source>
</evidence>
<organism evidence="3 4">
    <name type="scientific">Mycobacteroides chelonae</name>
    <name type="common">Mycobacterium chelonae</name>
    <dbReference type="NCBI Taxonomy" id="1774"/>
    <lineage>
        <taxon>Bacteria</taxon>
        <taxon>Bacillati</taxon>
        <taxon>Actinomycetota</taxon>
        <taxon>Actinomycetes</taxon>
        <taxon>Mycobacteriales</taxon>
        <taxon>Mycobacteriaceae</taxon>
        <taxon>Mycobacteroides</taxon>
    </lineage>
</organism>
<feature type="compositionally biased region" description="Basic and acidic residues" evidence="1">
    <location>
        <begin position="557"/>
        <end position="569"/>
    </location>
</feature>
<feature type="transmembrane region" description="Helical" evidence="2">
    <location>
        <begin position="309"/>
        <end position="332"/>
    </location>
</feature>
<reference evidence="3 4" key="1">
    <citation type="submission" date="2016-10" db="EMBL/GenBank/DDBJ databases">
        <title>Evaluation of Human, Veterinary and Environmental Mycobacterium chelonae Isolates by Core Genome Phylogenomic Analysis, Targeted Gene Comparison, and Anti-microbial Susceptibility Patterns: A Tale of Mistaken Identities.</title>
        <authorList>
            <person name="Fogelson S.B."/>
            <person name="Camus A.C."/>
            <person name="Lorenz W."/>
            <person name="Vasireddy R."/>
            <person name="Vasireddy S."/>
            <person name="Smith T."/>
            <person name="Brown-Elliott B.A."/>
            <person name="Wallace R.J.Jr."/>
            <person name="Hasan N.A."/>
            <person name="Reischl U."/>
            <person name="Sanchez S."/>
        </authorList>
    </citation>
    <scope>NUCLEOTIDE SEQUENCE [LARGE SCALE GENOMIC DNA]</scope>
    <source>
        <strain evidence="3 4">15518</strain>
    </source>
</reference>
<keyword evidence="2" id="KW-0472">Membrane</keyword>
<accession>A0A1S1M2F1</accession>
<evidence type="ECO:0000313" key="4">
    <source>
        <dbReference type="Proteomes" id="UP000179441"/>
    </source>
</evidence>
<feature type="compositionally biased region" description="Acidic residues" evidence="1">
    <location>
        <begin position="483"/>
        <end position="493"/>
    </location>
</feature>
<feature type="transmembrane region" description="Helical" evidence="2">
    <location>
        <begin position="157"/>
        <end position="175"/>
    </location>
</feature>
<dbReference type="Proteomes" id="UP000179441">
    <property type="component" value="Unassembled WGS sequence"/>
</dbReference>
<feature type="transmembrane region" description="Helical" evidence="2">
    <location>
        <begin position="132"/>
        <end position="151"/>
    </location>
</feature>
<feature type="transmembrane region" description="Helical" evidence="2">
    <location>
        <begin position="106"/>
        <end position="125"/>
    </location>
</feature>
<feature type="region of interest" description="Disordered" evidence="1">
    <location>
        <begin position="475"/>
        <end position="644"/>
    </location>
</feature>
<name>A0A1S1M2F1_MYCCH</name>
<keyword evidence="4" id="KW-1185">Reference proteome</keyword>
<gene>
    <name evidence="3" type="ORF">BKG84_24640</name>
</gene>